<evidence type="ECO:0000313" key="8">
    <source>
        <dbReference type="Proteomes" id="UP000774326"/>
    </source>
</evidence>
<sequence length="613" mass="67361">MSDSSSSFTIEKTATNTSLREVEEVKDYSTNVVATQVKAPADSDSVNSGQLESVVKPNFFVTYWGNTIHSYRRKIIVEGEPDEAIDPESGKPNNKKISTVASKFIALGSGLGTGLLVGTGMALSIAGPAGLTLANIITCTLIVLTVMGGGELAISYPTLPGGFNAYPSLLVDPSLAFALAWSYCINWLLVLPLEMVTASMTIKYWNDSINPAVFITIFLCLIYSVNFHYGAKGYSSIELFFSSFKAFMLLSFIGISFSALCGNVPTPGNVGIKLYSEPGAFANGFKGVCACFITSAFSLGGTEAMILTAADQEKPRKSIPKSLKFVAYRVVVFYVLAVFFLGLMIAYSDSSLMGASHSSDAAPVSPFVLSVINCGIPIFNHIYNGIILCAIISVGNSAFYASSRTLHSLSVQGYNLEIFSYTDNEDRPLMAMIATAVVGLFSYIACYKDQQKIFVWLMSLSGMSTIFTWMSINLSHIRFRRALKVQSIGTDALGYKAPLGVFGSYIALISYFIICVVFFWTSLWPLGSDGIDVVNFFQNYMGLFTFLALYILHKCFRAYKGHKFIWFLIPASEIDLENQRVIQDKEQLEADDLHDAEQFKNYPLWKKILEYLF</sequence>
<feature type="transmembrane region" description="Helical" evidence="5">
    <location>
        <begin position="326"/>
        <end position="347"/>
    </location>
</feature>
<evidence type="ECO:0000256" key="2">
    <source>
        <dbReference type="ARBA" id="ARBA00022692"/>
    </source>
</evidence>
<feature type="transmembrane region" description="Helical" evidence="5">
    <location>
        <begin position="533"/>
        <end position="552"/>
    </location>
</feature>
<dbReference type="GO" id="GO:0015171">
    <property type="term" value="F:amino acid transmembrane transporter activity"/>
    <property type="evidence" value="ECO:0007669"/>
    <property type="project" value="TreeGrafter"/>
</dbReference>
<keyword evidence="4 5" id="KW-0472">Membrane</keyword>
<name>A0A9P8PYN8_WICPI</name>
<dbReference type="GO" id="GO:0016020">
    <property type="term" value="C:membrane"/>
    <property type="evidence" value="ECO:0007669"/>
    <property type="project" value="UniProtKB-SubCell"/>
</dbReference>
<feature type="transmembrane region" description="Helical" evidence="5">
    <location>
        <begin position="493"/>
        <end position="521"/>
    </location>
</feature>
<dbReference type="Proteomes" id="UP000774326">
    <property type="component" value="Unassembled WGS sequence"/>
</dbReference>
<evidence type="ECO:0000313" key="7">
    <source>
        <dbReference type="EMBL" id="KAH3680987.1"/>
    </source>
</evidence>
<feature type="domain" description="Amino acid permease/ SLC12A" evidence="6">
    <location>
        <begin position="104"/>
        <end position="556"/>
    </location>
</feature>
<dbReference type="Gene3D" id="1.20.1740.10">
    <property type="entry name" value="Amino acid/polyamine transporter I"/>
    <property type="match status" value="1"/>
</dbReference>
<evidence type="ECO:0000256" key="1">
    <source>
        <dbReference type="ARBA" id="ARBA00004141"/>
    </source>
</evidence>
<comment type="caution">
    <text evidence="7">The sequence shown here is derived from an EMBL/GenBank/DDBJ whole genome shotgun (WGS) entry which is preliminary data.</text>
</comment>
<dbReference type="Pfam" id="PF00324">
    <property type="entry name" value="AA_permease"/>
    <property type="match status" value="1"/>
</dbReference>
<feature type="transmembrane region" description="Helical" evidence="5">
    <location>
        <begin position="239"/>
        <end position="260"/>
    </location>
</feature>
<feature type="transmembrane region" description="Helical" evidence="5">
    <location>
        <begin position="132"/>
        <end position="154"/>
    </location>
</feature>
<reference evidence="7" key="2">
    <citation type="submission" date="2021-01" db="EMBL/GenBank/DDBJ databases">
        <authorList>
            <person name="Schikora-Tamarit M.A."/>
        </authorList>
    </citation>
    <scope>NUCLEOTIDE SEQUENCE</scope>
    <source>
        <strain evidence="7">CBS2887</strain>
    </source>
</reference>
<dbReference type="AlphaFoldDB" id="A0A9P8PYN8"/>
<protein>
    <recommendedName>
        <fullName evidence="6">Amino acid permease/ SLC12A domain-containing protein</fullName>
    </recommendedName>
</protein>
<evidence type="ECO:0000259" key="6">
    <source>
        <dbReference type="Pfam" id="PF00324"/>
    </source>
</evidence>
<feature type="transmembrane region" description="Helical" evidence="5">
    <location>
        <begin position="367"/>
        <end position="394"/>
    </location>
</feature>
<feature type="transmembrane region" description="Helical" evidence="5">
    <location>
        <begin position="453"/>
        <end position="472"/>
    </location>
</feature>
<dbReference type="InterPro" id="IPR004841">
    <property type="entry name" value="AA-permease/SLC12A_dom"/>
</dbReference>
<dbReference type="PANTHER" id="PTHR43341">
    <property type="entry name" value="AMINO ACID PERMEASE"/>
    <property type="match status" value="1"/>
</dbReference>
<keyword evidence="8" id="KW-1185">Reference proteome</keyword>
<accession>A0A9P8PYN8</accession>
<dbReference type="OrthoDB" id="3900342at2759"/>
<reference evidence="7" key="1">
    <citation type="journal article" date="2021" name="Open Biol.">
        <title>Shared evolutionary footprints suggest mitochondrial oxidative damage underlies multiple complex I losses in fungi.</title>
        <authorList>
            <person name="Schikora-Tamarit M.A."/>
            <person name="Marcet-Houben M."/>
            <person name="Nosek J."/>
            <person name="Gabaldon T."/>
        </authorList>
    </citation>
    <scope>NUCLEOTIDE SEQUENCE</scope>
    <source>
        <strain evidence="7">CBS2887</strain>
    </source>
</reference>
<feature type="transmembrane region" description="Helical" evidence="5">
    <location>
        <begin position="209"/>
        <end position="227"/>
    </location>
</feature>
<keyword evidence="2 5" id="KW-0812">Transmembrane</keyword>
<evidence type="ECO:0000256" key="3">
    <source>
        <dbReference type="ARBA" id="ARBA00022989"/>
    </source>
</evidence>
<gene>
    <name evidence="7" type="ORF">WICPIJ_008037</name>
</gene>
<evidence type="ECO:0000256" key="4">
    <source>
        <dbReference type="ARBA" id="ARBA00023136"/>
    </source>
</evidence>
<feature type="transmembrane region" description="Helical" evidence="5">
    <location>
        <begin position="166"/>
        <end position="189"/>
    </location>
</feature>
<proteinExistence type="predicted"/>
<feature type="transmembrane region" description="Helical" evidence="5">
    <location>
        <begin position="429"/>
        <end position="447"/>
    </location>
</feature>
<dbReference type="InterPro" id="IPR050524">
    <property type="entry name" value="APC_YAT"/>
</dbReference>
<dbReference type="PANTHER" id="PTHR43341:SF17">
    <property type="entry name" value="GENERAL AMINO ACID PERMEASE AGP1-RELATED"/>
    <property type="match status" value="1"/>
</dbReference>
<keyword evidence="3 5" id="KW-1133">Transmembrane helix</keyword>
<comment type="subcellular location">
    <subcellularLocation>
        <location evidence="1">Membrane</location>
        <topology evidence="1">Multi-pass membrane protein</topology>
    </subcellularLocation>
</comment>
<evidence type="ECO:0000256" key="5">
    <source>
        <dbReference type="SAM" id="Phobius"/>
    </source>
</evidence>
<feature type="transmembrane region" description="Helical" evidence="5">
    <location>
        <begin position="104"/>
        <end position="126"/>
    </location>
</feature>
<dbReference type="EMBL" id="JAEUBG010004638">
    <property type="protein sequence ID" value="KAH3680987.1"/>
    <property type="molecule type" value="Genomic_DNA"/>
</dbReference>
<organism evidence="7 8">
    <name type="scientific">Wickerhamomyces pijperi</name>
    <name type="common">Yeast</name>
    <name type="synonym">Pichia pijperi</name>
    <dbReference type="NCBI Taxonomy" id="599730"/>
    <lineage>
        <taxon>Eukaryota</taxon>
        <taxon>Fungi</taxon>
        <taxon>Dikarya</taxon>
        <taxon>Ascomycota</taxon>
        <taxon>Saccharomycotina</taxon>
        <taxon>Saccharomycetes</taxon>
        <taxon>Phaffomycetales</taxon>
        <taxon>Wickerhamomycetaceae</taxon>
        <taxon>Wickerhamomyces</taxon>
    </lineage>
</organism>